<dbReference type="InterPro" id="IPR003660">
    <property type="entry name" value="HAMP_dom"/>
</dbReference>
<evidence type="ECO:0000256" key="4">
    <source>
        <dbReference type="ARBA" id="ARBA00022553"/>
    </source>
</evidence>
<dbReference type="Pfam" id="PF02518">
    <property type="entry name" value="HATPase_c"/>
    <property type="match status" value="1"/>
</dbReference>
<dbReference type="Gene3D" id="6.10.340.10">
    <property type="match status" value="1"/>
</dbReference>
<dbReference type="SUPFAM" id="SSF47384">
    <property type="entry name" value="Homodimeric domain of signal transducing histidine kinase"/>
    <property type="match status" value="1"/>
</dbReference>
<dbReference type="InterPro" id="IPR000014">
    <property type="entry name" value="PAS"/>
</dbReference>
<dbReference type="Gene3D" id="1.10.287.130">
    <property type="match status" value="1"/>
</dbReference>
<keyword evidence="12 13" id="KW-0472">Membrane</keyword>
<feature type="domain" description="PAS" evidence="15">
    <location>
        <begin position="228"/>
        <end position="313"/>
    </location>
</feature>
<evidence type="ECO:0000256" key="9">
    <source>
        <dbReference type="ARBA" id="ARBA00022840"/>
    </source>
</evidence>
<reference evidence="18" key="1">
    <citation type="submission" date="2023-07" db="EMBL/GenBank/DDBJ databases">
        <title>Chryseobacterium sp. strain PBS4-4 Genome sequencing and assembly.</title>
        <authorList>
            <person name="Jung Y."/>
        </authorList>
    </citation>
    <scope>NUCLEOTIDE SEQUENCE [LARGE SCALE GENOMIC DNA]</scope>
    <source>
        <strain evidence="18">PBS4-4</strain>
    </source>
</reference>
<dbReference type="NCBIfam" id="TIGR00229">
    <property type="entry name" value="sensory_box"/>
    <property type="match status" value="1"/>
</dbReference>
<keyword evidence="18" id="KW-1185">Reference proteome</keyword>
<comment type="caution">
    <text evidence="17">The sequence shown here is derived from an EMBL/GenBank/DDBJ whole genome shotgun (WGS) entry which is preliminary data.</text>
</comment>
<evidence type="ECO:0000313" key="17">
    <source>
        <dbReference type="EMBL" id="MCU7616345.1"/>
    </source>
</evidence>
<dbReference type="PROSITE" id="PS50885">
    <property type="entry name" value="HAMP"/>
    <property type="match status" value="1"/>
</dbReference>
<evidence type="ECO:0000259" key="15">
    <source>
        <dbReference type="PROSITE" id="PS50112"/>
    </source>
</evidence>
<gene>
    <name evidence="17" type="ORF">NZ698_03985</name>
</gene>
<keyword evidence="8 17" id="KW-0418">Kinase</keyword>
<evidence type="ECO:0000256" key="10">
    <source>
        <dbReference type="ARBA" id="ARBA00022989"/>
    </source>
</evidence>
<keyword evidence="6 13" id="KW-0812">Transmembrane</keyword>
<comment type="catalytic activity">
    <reaction evidence="1">
        <text>ATP + protein L-histidine = ADP + protein N-phospho-L-histidine.</text>
        <dbReference type="EC" id="2.7.13.3"/>
    </reaction>
</comment>
<proteinExistence type="predicted"/>
<dbReference type="InterPro" id="IPR005467">
    <property type="entry name" value="His_kinase_dom"/>
</dbReference>
<dbReference type="SMART" id="SM00387">
    <property type="entry name" value="HATPase_c"/>
    <property type="match status" value="1"/>
</dbReference>
<dbReference type="InterPro" id="IPR036097">
    <property type="entry name" value="HisK_dim/P_sf"/>
</dbReference>
<dbReference type="CDD" id="cd00082">
    <property type="entry name" value="HisKA"/>
    <property type="match status" value="1"/>
</dbReference>
<evidence type="ECO:0000256" key="12">
    <source>
        <dbReference type="ARBA" id="ARBA00023136"/>
    </source>
</evidence>
<comment type="subcellular location">
    <subcellularLocation>
        <location evidence="2">Membrane</location>
        <topology evidence="2">Multi-pass membrane protein</topology>
    </subcellularLocation>
</comment>
<evidence type="ECO:0000259" key="16">
    <source>
        <dbReference type="PROSITE" id="PS50885"/>
    </source>
</evidence>
<dbReference type="SUPFAM" id="SSF55874">
    <property type="entry name" value="ATPase domain of HSP90 chaperone/DNA topoisomerase II/histidine kinase"/>
    <property type="match status" value="1"/>
</dbReference>
<dbReference type="SUPFAM" id="SSF55785">
    <property type="entry name" value="PYP-like sensor domain (PAS domain)"/>
    <property type="match status" value="1"/>
</dbReference>
<dbReference type="InterPro" id="IPR036890">
    <property type="entry name" value="HATPase_C_sf"/>
</dbReference>
<dbReference type="CDD" id="cd06225">
    <property type="entry name" value="HAMP"/>
    <property type="match status" value="1"/>
</dbReference>
<organism evidence="17 18">
    <name type="scientific">Chryseobacterium edaphi</name>
    <dbReference type="NCBI Taxonomy" id="2976532"/>
    <lineage>
        <taxon>Bacteria</taxon>
        <taxon>Pseudomonadati</taxon>
        <taxon>Bacteroidota</taxon>
        <taxon>Flavobacteriia</taxon>
        <taxon>Flavobacteriales</taxon>
        <taxon>Weeksellaceae</taxon>
        <taxon>Chryseobacterium group</taxon>
        <taxon>Chryseobacterium</taxon>
    </lineage>
</organism>
<evidence type="ECO:0000256" key="13">
    <source>
        <dbReference type="SAM" id="Phobius"/>
    </source>
</evidence>
<dbReference type="PANTHER" id="PTHR42878">
    <property type="entry name" value="TWO-COMPONENT HISTIDINE KINASE"/>
    <property type="match status" value="1"/>
</dbReference>
<dbReference type="PRINTS" id="PR00344">
    <property type="entry name" value="BCTRLSENSOR"/>
</dbReference>
<keyword evidence="11" id="KW-0902">Two-component regulatory system</keyword>
<protein>
    <recommendedName>
        <fullName evidence="3">histidine kinase</fullName>
        <ecNumber evidence="3">2.7.13.3</ecNumber>
    </recommendedName>
</protein>
<evidence type="ECO:0000256" key="5">
    <source>
        <dbReference type="ARBA" id="ARBA00022679"/>
    </source>
</evidence>
<evidence type="ECO:0000256" key="2">
    <source>
        <dbReference type="ARBA" id="ARBA00004141"/>
    </source>
</evidence>
<evidence type="ECO:0000256" key="7">
    <source>
        <dbReference type="ARBA" id="ARBA00022741"/>
    </source>
</evidence>
<evidence type="ECO:0000256" key="3">
    <source>
        <dbReference type="ARBA" id="ARBA00012438"/>
    </source>
</evidence>
<evidence type="ECO:0000256" key="1">
    <source>
        <dbReference type="ARBA" id="ARBA00000085"/>
    </source>
</evidence>
<accession>A0ABT2W290</accession>
<evidence type="ECO:0000256" key="8">
    <source>
        <dbReference type="ARBA" id="ARBA00022777"/>
    </source>
</evidence>
<keyword evidence="5" id="KW-0808">Transferase</keyword>
<dbReference type="GO" id="GO:0016301">
    <property type="term" value="F:kinase activity"/>
    <property type="evidence" value="ECO:0007669"/>
    <property type="project" value="UniProtKB-KW"/>
</dbReference>
<dbReference type="SMART" id="SM00304">
    <property type="entry name" value="HAMP"/>
    <property type="match status" value="1"/>
</dbReference>
<feature type="domain" description="HAMP" evidence="16">
    <location>
        <begin position="167"/>
        <end position="219"/>
    </location>
</feature>
<dbReference type="SUPFAM" id="SSF158472">
    <property type="entry name" value="HAMP domain-like"/>
    <property type="match status" value="1"/>
</dbReference>
<dbReference type="InterPro" id="IPR003594">
    <property type="entry name" value="HATPase_dom"/>
</dbReference>
<dbReference type="SMART" id="SM00091">
    <property type="entry name" value="PAS"/>
    <property type="match status" value="1"/>
</dbReference>
<dbReference type="Gene3D" id="3.30.565.10">
    <property type="entry name" value="Histidine kinase-like ATPase, C-terminal domain"/>
    <property type="match status" value="1"/>
</dbReference>
<keyword evidence="4" id="KW-0597">Phosphoprotein</keyword>
<dbReference type="Gene3D" id="3.30.450.20">
    <property type="entry name" value="PAS domain"/>
    <property type="match status" value="1"/>
</dbReference>
<evidence type="ECO:0000256" key="6">
    <source>
        <dbReference type="ARBA" id="ARBA00022692"/>
    </source>
</evidence>
<feature type="transmembrane region" description="Helical" evidence="13">
    <location>
        <begin position="7"/>
        <end position="30"/>
    </location>
</feature>
<dbReference type="SMART" id="SM00388">
    <property type="entry name" value="HisKA"/>
    <property type="match status" value="1"/>
</dbReference>
<dbReference type="InterPro" id="IPR035965">
    <property type="entry name" value="PAS-like_dom_sf"/>
</dbReference>
<dbReference type="PROSITE" id="PS50112">
    <property type="entry name" value="PAS"/>
    <property type="match status" value="1"/>
</dbReference>
<dbReference type="PANTHER" id="PTHR42878:SF7">
    <property type="entry name" value="SENSOR HISTIDINE KINASE GLRK"/>
    <property type="match status" value="1"/>
</dbReference>
<dbReference type="Pfam" id="PF00672">
    <property type="entry name" value="HAMP"/>
    <property type="match status" value="1"/>
</dbReference>
<keyword evidence="10 13" id="KW-1133">Transmembrane helix</keyword>
<dbReference type="Pfam" id="PF00989">
    <property type="entry name" value="PAS"/>
    <property type="match status" value="1"/>
</dbReference>
<dbReference type="EMBL" id="JAOTEM010000001">
    <property type="protein sequence ID" value="MCU7616345.1"/>
    <property type="molecule type" value="Genomic_DNA"/>
</dbReference>
<name>A0ABT2W290_9FLAO</name>
<keyword evidence="7" id="KW-0547">Nucleotide-binding</keyword>
<evidence type="ECO:0000256" key="11">
    <source>
        <dbReference type="ARBA" id="ARBA00023012"/>
    </source>
</evidence>
<dbReference type="Proteomes" id="UP001208649">
    <property type="component" value="Unassembled WGS sequence"/>
</dbReference>
<dbReference type="InterPro" id="IPR050351">
    <property type="entry name" value="BphY/WalK/GraS-like"/>
</dbReference>
<dbReference type="RefSeq" id="WP_263001796.1">
    <property type="nucleotide sequence ID" value="NZ_JAOTEM010000001.1"/>
</dbReference>
<dbReference type="InterPro" id="IPR013767">
    <property type="entry name" value="PAS_fold"/>
</dbReference>
<sequence length="576" mass="65253">MKIKTKLNAGVGLLFLMIIILSILGGWFIYQLKKDTQNILVANYNTLQYSRNMLLSLEEIDKQPSFAIKEFQKNLNLQSQNITESGEKEATRNIISHFTDLNKNPTDQNLKSVIRKDIAELMQLNMNAIQIKSEIANTTAENAIAAISIAGTLCFLIAFTLMINLPSNIANPIRELTFSIHQIAKQNYRERVHFEGNSEFGELAKSFNTMAEKLQEYSESRLDKILKGKKRIETLIDNMHDAVIGIDENRKVLFVNDEALKITGLKKDQFVGKLIQDVAVGNDLVRDLIREIIDPQIQKKADSELLKIFVEGKENYFEKEILYINVLPTGEDNKRFIGQVIMLRNVTPFKELDLAKTHFMGTVSHEFKTPISSIQMGVQLLENNRIGELNEEQKRLVVGIKEDTLRLLKITGELLNLTQLETGVVQLNIRPSEIDKMVEGVIAANKSAADYKQITIKSQIDPKLKFVNADYEKTSWVLSNIISNAIRYSYENSIIEINVENDNNEIKFSVKDQGYGIEDQYLDKVFTRYFRIPGTKTEGTGLGLSISKEFIEAQGGKICVNSEIGVGSTFYFSLKA</sequence>
<keyword evidence="9" id="KW-0067">ATP-binding</keyword>
<dbReference type="Pfam" id="PF00512">
    <property type="entry name" value="HisKA"/>
    <property type="match status" value="1"/>
</dbReference>
<dbReference type="EC" id="2.7.13.3" evidence="3"/>
<dbReference type="CDD" id="cd00130">
    <property type="entry name" value="PAS"/>
    <property type="match status" value="1"/>
</dbReference>
<dbReference type="InterPro" id="IPR003661">
    <property type="entry name" value="HisK_dim/P_dom"/>
</dbReference>
<evidence type="ECO:0000259" key="14">
    <source>
        <dbReference type="PROSITE" id="PS50109"/>
    </source>
</evidence>
<dbReference type="PROSITE" id="PS50109">
    <property type="entry name" value="HIS_KIN"/>
    <property type="match status" value="1"/>
</dbReference>
<feature type="domain" description="Histidine kinase" evidence="14">
    <location>
        <begin position="362"/>
        <end position="576"/>
    </location>
</feature>
<evidence type="ECO:0000313" key="18">
    <source>
        <dbReference type="Proteomes" id="UP001208649"/>
    </source>
</evidence>
<dbReference type="InterPro" id="IPR004358">
    <property type="entry name" value="Sig_transdc_His_kin-like_C"/>
</dbReference>